<sequence>MGLEDLPLQPDTIGGATPTTILIIGVSPINRRNYSSGPFLVDVAIGLWGMRAGFILCTVR</sequence>
<dbReference type="AlphaFoldDB" id="A0A133V6H5"/>
<keyword evidence="2" id="KW-1185">Reference proteome</keyword>
<organism evidence="1 2">
    <name type="scientific">candidate division MSBL1 archaeon SCGC-AAA261F17</name>
    <dbReference type="NCBI Taxonomy" id="1698274"/>
    <lineage>
        <taxon>Archaea</taxon>
        <taxon>Methanobacteriati</taxon>
        <taxon>Methanobacteriota</taxon>
        <taxon>candidate division MSBL1</taxon>
    </lineage>
</organism>
<protein>
    <submittedName>
        <fullName evidence="1">Uncharacterized protein</fullName>
    </submittedName>
</protein>
<name>A0A133V6H5_9EURY</name>
<evidence type="ECO:0000313" key="2">
    <source>
        <dbReference type="Proteomes" id="UP000070035"/>
    </source>
</evidence>
<proteinExistence type="predicted"/>
<reference evidence="1 2" key="1">
    <citation type="journal article" date="2016" name="Sci. Rep.">
        <title>Metabolic traits of an uncultured archaeal lineage -MSBL1- from brine pools of the Red Sea.</title>
        <authorList>
            <person name="Mwirichia R."/>
            <person name="Alam I."/>
            <person name="Rashid M."/>
            <person name="Vinu M."/>
            <person name="Ba-Alawi W."/>
            <person name="Anthony Kamau A."/>
            <person name="Kamanda Ngugi D."/>
            <person name="Goker M."/>
            <person name="Klenk H.P."/>
            <person name="Bajic V."/>
            <person name="Stingl U."/>
        </authorList>
    </citation>
    <scope>NUCLEOTIDE SEQUENCE [LARGE SCALE GENOMIC DNA]</scope>
    <source>
        <strain evidence="1">SCGC-AAA261F17</strain>
    </source>
</reference>
<evidence type="ECO:0000313" key="1">
    <source>
        <dbReference type="EMBL" id="KXB02049.1"/>
    </source>
</evidence>
<dbReference type="Proteomes" id="UP000070035">
    <property type="component" value="Unassembled WGS sequence"/>
</dbReference>
<comment type="caution">
    <text evidence="1">The sequence shown here is derived from an EMBL/GenBank/DDBJ whole genome shotgun (WGS) entry which is preliminary data.</text>
</comment>
<accession>A0A133V6H5</accession>
<dbReference type="EMBL" id="LHXY01000015">
    <property type="protein sequence ID" value="KXB02049.1"/>
    <property type="molecule type" value="Genomic_DNA"/>
</dbReference>
<gene>
    <name evidence="1" type="ORF">AKJ44_01535</name>
</gene>